<dbReference type="InterPro" id="IPR006115">
    <property type="entry name" value="6PGDH_NADP-bd"/>
</dbReference>
<dbReference type="PIRSF" id="PIRSF000103">
    <property type="entry name" value="HIBADH"/>
    <property type="match status" value="1"/>
</dbReference>
<evidence type="ECO:0000313" key="8">
    <source>
        <dbReference type="Proteomes" id="UP000377595"/>
    </source>
</evidence>
<dbReference type="SUPFAM" id="SSF48179">
    <property type="entry name" value="6-phosphogluconate dehydrogenase C-terminal domain-like"/>
    <property type="match status" value="1"/>
</dbReference>
<protein>
    <submittedName>
        <fullName evidence="7">2-hydroxy-3-oxopropionate reductase</fullName>
    </submittedName>
</protein>
<keyword evidence="2" id="KW-0560">Oxidoreductase</keyword>
<evidence type="ECO:0000313" key="7">
    <source>
        <dbReference type="EMBL" id="GES17458.1"/>
    </source>
</evidence>
<gene>
    <name evidence="7" type="ORF">Aple_003530</name>
</gene>
<dbReference type="EMBL" id="BLAF01000004">
    <property type="protein sequence ID" value="GES17458.1"/>
    <property type="molecule type" value="Genomic_DNA"/>
</dbReference>
<dbReference type="PANTHER" id="PTHR22981">
    <property type="entry name" value="3-HYDROXYISOBUTYRATE DEHYDROGENASE-RELATED"/>
    <property type="match status" value="1"/>
</dbReference>
<dbReference type="Pfam" id="PF14833">
    <property type="entry name" value="NAD_binding_11"/>
    <property type="match status" value="1"/>
</dbReference>
<comment type="similarity">
    <text evidence="1">Belongs to the HIBADH-related family.</text>
</comment>
<feature type="domain" description="6-phosphogluconate dehydrogenase NADP-binding" evidence="5">
    <location>
        <begin position="1"/>
        <end position="151"/>
    </location>
</feature>
<reference evidence="7 8" key="1">
    <citation type="submission" date="2019-10" db="EMBL/GenBank/DDBJ databases">
        <title>Whole genome shotgun sequence of Acrocarpospora pleiomorpha NBRC 16267.</title>
        <authorList>
            <person name="Ichikawa N."/>
            <person name="Kimura A."/>
            <person name="Kitahashi Y."/>
            <person name="Komaki H."/>
            <person name="Oguchi A."/>
        </authorList>
    </citation>
    <scope>NUCLEOTIDE SEQUENCE [LARGE SCALE GENOMIC DNA]</scope>
    <source>
        <strain evidence="7 8">NBRC 16267</strain>
    </source>
</reference>
<sequence>MAAHLADGGYRLTVMDAASGAVDAFVAGHPAAEAAAGPEAFAGVQALILMLPNSAIVEEVLEGDIEGDGVADALPPGCLVIDMSSSEPLRTRALAARLHARGLSMLDAPVSGGVRGAKAGTLSALVGGPQDELARATPLLRAMARTIVPVGDIGSGHAAKALNNLVSAATISITVEALALGESFGISPETMTHVLNSSSGRSNTSENKVSQFMTNGSFDSGFSLRLMSKDVDIAVDLARALSRPAEIADGVARQWRRIAGTAPPQADHTEMYTLLTEAGSTR</sequence>
<comment type="caution">
    <text evidence="7">The sequence shown here is derived from an EMBL/GenBank/DDBJ whole genome shotgun (WGS) entry which is preliminary data.</text>
</comment>
<feature type="active site" evidence="4">
    <location>
        <position position="160"/>
    </location>
</feature>
<keyword evidence="8" id="KW-1185">Reference proteome</keyword>
<dbReference type="PANTHER" id="PTHR22981:SF7">
    <property type="entry name" value="3-HYDROXYISOBUTYRATE DEHYDROGENASE, MITOCHONDRIAL"/>
    <property type="match status" value="1"/>
</dbReference>
<name>A0A5M3XH94_9ACTN</name>
<organism evidence="7 8">
    <name type="scientific">Acrocarpospora pleiomorpha</name>
    <dbReference type="NCBI Taxonomy" id="90975"/>
    <lineage>
        <taxon>Bacteria</taxon>
        <taxon>Bacillati</taxon>
        <taxon>Actinomycetota</taxon>
        <taxon>Actinomycetes</taxon>
        <taxon>Streptosporangiales</taxon>
        <taxon>Streptosporangiaceae</taxon>
        <taxon>Acrocarpospora</taxon>
    </lineage>
</organism>
<keyword evidence="3" id="KW-0520">NAD</keyword>
<dbReference type="InterPro" id="IPR036291">
    <property type="entry name" value="NAD(P)-bd_dom_sf"/>
</dbReference>
<dbReference type="InterPro" id="IPR029154">
    <property type="entry name" value="HIBADH-like_NADP-bd"/>
</dbReference>
<dbReference type="InterPro" id="IPR013328">
    <property type="entry name" value="6PGD_dom2"/>
</dbReference>
<evidence type="ECO:0000256" key="4">
    <source>
        <dbReference type="PIRSR" id="PIRSR000103-1"/>
    </source>
</evidence>
<dbReference type="SUPFAM" id="SSF51735">
    <property type="entry name" value="NAD(P)-binding Rossmann-fold domains"/>
    <property type="match status" value="1"/>
</dbReference>
<dbReference type="GO" id="GO:0050661">
    <property type="term" value="F:NADP binding"/>
    <property type="evidence" value="ECO:0007669"/>
    <property type="project" value="InterPro"/>
</dbReference>
<dbReference type="InterPro" id="IPR008927">
    <property type="entry name" value="6-PGluconate_DH-like_C_sf"/>
</dbReference>
<evidence type="ECO:0000259" key="6">
    <source>
        <dbReference type="Pfam" id="PF14833"/>
    </source>
</evidence>
<evidence type="ECO:0000256" key="3">
    <source>
        <dbReference type="ARBA" id="ARBA00023027"/>
    </source>
</evidence>
<proteinExistence type="inferred from homology"/>
<dbReference type="Pfam" id="PF03446">
    <property type="entry name" value="NAD_binding_2"/>
    <property type="match status" value="1"/>
</dbReference>
<accession>A0A5M3XH94</accession>
<dbReference type="AlphaFoldDB" id="A0A5M3XH94"/>
<dbReference type="GO" id="GO:0051287">
    <property type="term" value="F:NAD binding"/>
    <property type="evidence" value="ECO:0007669"/>
    <property type="project" value="InterPro"/>
</dbReference>
<dbReference type="GO" id="GO:0016616">
    <property type="term" value="F:oxidoreductase activity, acting on the CH-OH group of donors, NAD or NADP as acceptor"/>
    <property type="evidence" value="ECO:0007669"/>
    <property type="project" value="TreeGrafter"/>
</dbReference>
<dbReference type="InterPro" id="IPR015815">
    <property type="entry name" value="HIBADH-related"/>
</dbReference>
<evidence type="ECO:0000256" key="2">
    <source>
        <dbReference type="ARBA" id="ARBA00023002"/>
    </source>
</evidence>
<dbReference type="Gene3D" id="3.40.50.720">
    <property type="entry name" value="NAD(P)-binding Rossmann-like Domain"/>
    <property type="match status" value="1"/>
</dbReference>
<feature type="domain" description="3-hydroxyisobutyrate dehydrogenase-like NAD-binding" evidence="6">
    <location>
        <begin position="154"/>
        <end position="275"/>
    </location>
</feature>
<dbReference type="Proteomes" id="UP000377595">
    <property type="component" value="Unassembled WGS sequence"/>
</dbReference>
<evidence type="ECO:0000256" key="1">
    <source>
        <dbReference type="ARBA" id="ARBA00009080"/>
    </source>
</evidence>
<evidence type="ECO:0000259" key="5">
    <source>
        <dbReference type="Pfam" id="PF03446"/>
    </source>
</evidence>
<dbReference type="Gene3D" id="1.10.1040.10">
    <property type="entry name" value="N-(1-d-carboxylethyl)-l-norvaline Dehydrogenase, domain 2"/>
    <property type="match status" value="1"/>
</dbReference>